<dbReference type="PANTHER" id="PTHR43094:SF1">
    <property type="entry name" value="AMINOTRANSFERASE CLASS-III"/>
    <property type="match status" value="1"/>
</dbReference>
<dbReference type="GO" id="GO:0008483">
    <property type="term" value="F:transaminase activity"/>
    <property type="evidence" value="ECO:0007669"/>
    <property type="project" value="UniProtKB-KW"/>
</dbReference>
<accession>A0A076EW48</accession>
<keyword evidence="3 6" id="KW-0808">Transferase</keyword>
<dbReference type="EMBL" id="CP008947">
    <property type="protein sequence ID" value="AII07559.1"/>
    <property type="molecule type" value="Genomic_DNA"/>
</dbReference>
<comment type="similarity">
    <text evidence="1 5">Belongs to the class-III pyridoxal-phosphate-dependent aminotransferase family.</text>
</comment>
<proteinExistence type="inferred from homology"/>
<keyword evidence="2 6" id="KW-0032">Aminotransferase</keyword>
<dbReference type="CDD" id="cd00610">
    <property type="entry name" value="OAT_like"/>
    <property type="match status" value="1"/>
</dbReference>
<keyword evidence="4 5" id="KW-0663">Pyridoxal phosphate</keyword>
<dbReference type="AlphaFoldDB" id="A0A076EW48"/>
<dbReference type="InterPro" id="IPR015421">
    <property type="entry name" value="PyrdxlP-dep_Trfase_major"/>
</dbReference>
<reference evidence="6 7" key="1">
    <citation type="submission" date="2014-07" db="EMBL/GenBank/DDBJ databases">
        <title>Genome Sequence of Rhodococcus opacus Strain R7, a Biodegrader of Mono- and Polycyclic Aromatic Hydrocarbons.</title>
        <authorList>
            <person name="Di Gennaro P."/>
            <person name="Zampolli J."/>
            <person name="Presti I."/>
            <person name="Cappelletti M."/>
            <person name="D'Ursi P."/>
            <person name="Orro A."/>
            <person name="Mezzelani A."/>
            <person name="Milanesi L."/>
        </authorList>
    </citation>
    <scope>NUCLEOTIDE SEQUENCE [LARGE SCALE GENOMIC DNA]</scope>
    <source>
        <strain evidence="6 7">R7</strain>
    </source>
</reference>
<dbReference type="InterPro" id="IPR015424">
    <property type="entry name" value="PyrdxlP-dep_Trfase"/>
</dbReference>
<gene>
    <name evidence="6" type="ORF">EP51_24045</name>
</gene>
<dbReference type="Gene3D" id="3.40.640.10">
    <property type="entry name" value="Type I PLP-dependent aspartate aminotransferase-like (Major domain)"/>
    <property type="match status" value="1"/>
</dbReference>
<evidence type="ECO:0000256" key="5">
    <source>
        <dbReference type="RuleBase" id="RU003560"/>
    </source>
</evidence>
<name>A0A076EW48_RHOOP</name>
<dbReference type="RefSeq" id="WP_174233809.1">
    <property type="nucleotide sequence ID" value="NZ_CP008947.1"/>
</dbReference>
<dbReference type="Proteomes" id="UP000028488">
    <property type="component" value="Chromosome"/>
</dbReference>
<dbReference type="NCBIfam" id="NF005102">
    <property type="entry name" value="PRK06541.1"/>
    <property type="match status" value="1"/>
</dbReference>
<evidence type="ECO:0000256" key="4">
    <source>
        <dbReference type="ARBA" id="ARBA00022898"/>
    </source>
</evidence>
<evidence type="ECO:0000256" key="3">
    <source>
        <dbReference type="ARBA" id="ARBA00022679"/>
    </source>
</evidence>
<dbReference type="Pfam" id="PF00202">
    <property type="entry name" value="Aminotran_3"/>
    <property type="match status" value="1"/>
</dbReference>
<protein>
    <submittedName>
        <fullName evidence="6">Adenosylmethionine-8-amino-7-oxononanoate aminotransferase</fullName>
    </submittedName>
</protein>
<organism evidence="6 7">
    <name type="scientific">Rhodococcus opacus</name>
    <name type="common">Nocardia opaca</name>
    <dbReference type="NCBI Taxonomy" id="37919"/>
    <lineage>
        <taxon>Bacteria</taxon>
        <taxon>Bacillati</taxon>
        <taxon>Actinomycetota</taxon>
        <taxon>Actinomycetes</taxon>
        <taxon>Mycobacteriales</taxon>
        <taxon>Nocardiaceae</taxon>
        <taxon>Rhodococcus</taxon>
    </lineage>
</organism>
<dbReference type="SUPFAM" id="SSF53383">
    <property type="entry name" value="PLP-dependent transferases"/>
    <property type="match status" value="1"/>
</dbReference>
<evidence type="ECO:0000256" key="2">
    <source>
        <dbReference type="ARBA" id="ARBA00022576"/>
    </source>
</evidence>
<dbReference type="InterPro" id="IPR005814">
    <property type="entry name" value="Aminotrans_3"/>
</dbReference>
<dbReference type="GO" id="GO:0030170">
    <property type="term" value="F:pyridoxal phosphate binding"/>
    <property type="evidence" value="ECO:0007669"/>
    <property type="project" value="InterPro"/>
</dbReference>
<dbReference type="eggNOG" id="COG0161">
    <property type="taxonomic scope" value="Bacteria"/>
</dbReference>
<dbReference type="InterPro" id="IPR015422">
    <property type="entry name" value="PyrdxlP-dep_Trfase_small"/>
</dbReference>
<dbReference type="FunFam" id="3.40.640.10:FF:000014">
    <property type="entry name" value="Adenosylmethionine-8-amino-7-oxononanoate aminotransferase, probable"/>
    <property type="match status" value="1"/>
</dbReference>
<evidence type="ECO:0000313" key="7">
    <source>
        <dbReference type="Proteomes" id="UP000028488"/>
    </source>
</evidence>
<dbReference type="PANTHER" id="PTHR43094">
    <property type="entry name" value="AMINOTRANSFERASE"/>
    <property type="match status" value="1"/>
</dbReference>
<evidence type="ECO:0000313" key="6">
    <source>
        <dbReference type="EMBL" id="AII07559.1"/>
    </source>
</evidence>
<sequence>MVVDVTELRARARRHLGPHFTRKDTWESDFPVFVRGEGSYLIDTEGDRFLDGLAGLFCVNIGHGRDDIAKAASEQIGTLAYASNWGSAHIPAIEASALIADLAPGDLGTTFFVNSGSEAVETAVKFARQYHRSQGNPQRTKIISREMAYHGTTLGALSVTQLPKIKDPFGPLLPGVRSVPNTLGYLGDCGPANELDCIAAIEAVIEEEGAETIAAVFAEPVQNGRGALVPPDGYWPALRALCDKHGILLVSDEVICSFGRLGHWFGHGLTGVVPDMITFAKGSTSGYAPLGGLIVREQLVRELYDSPKGGVFTHGATWGGHPVSTAVAVANITAMRDENVLGNVTARGPKLKSALDSLMSAHRCVKDVRGTGFFYAIELMADSDSGREFTEQESLTVLRKVLPEAFARTKVILRGDDRGATMLMISPPLVADDEVLSELLHGIDSMLTDIEKAIQP</sequence>
<dbReference type="Gene3D" id="3.90.1150.10">
    <property type="entry name" value="Aspartate Aminotransferase, domain 1"/>
    <property type="match status" value="1"/>
</dbReference>
<evidence type="ECO:0000256" key="1">
    <source>
        <dbReference type="ARBA" id="ARBA00008954"/>
    </source>
</evidence>